<dbReference type="FunFam" id="1.10.220.150:FF:000005">
    <property type="entry name" value="Arf-GAP domain and FG repeat-containing protein 1"/>
    <property type="match status" value="1"/>
</dbReference>
<feature type="compositionally biased region" description="Polar residues" evidence="5">
    <location>
        <begin position="424"/>
        <end position="445"/>
    </location>
</feature>
<evidence type="ECO:0000259" key="6">
    <source>
        <dbReference type="PROSITE" id="PS50115"/>
    </source>
</evidence>
<proteinExistence type="predicted"/>
<dbReference type="CDD" id="cd08838">
    <property type="entry name" value="ArfGap_AGFG"/>
    <property type="match status" value="1"/>
</dbReference>
<dbReference type="PRINTS" id="PR00405">
    <property type="entry name" value="REVINTRACTNG"/>
</dbReference>
<dbReference type="GO" id="GO:0008270">
    <property type="term" value="F:zinc ion binding"/>
    <property type="evidence" value="ECO:0007669"/>
    <property type="project" value="UniProtKB-KW"/>
</dbReference>
<feature type="compositionally biased region" description="Low complexity" evidence="5">
    <location>
        <begin position="149"/>
        <end position="161"/>
    </location>
</feature>
<dbReference type="PANTHER" id="PTHR46085">
    <property type="entry name" value="ARFGAP/RECO-RELATED"/>
    <property type="match status" value="1"/>
</dbReference>
<gene>
    <name evidence="7" type="ORF">PRUPE_7G026600</name>
</gene>
<dbReference type="Gene3D" id="1.10.220.150">
    <property type="entry name" value="Arf GTPase activating protein"/>
    <property type="match status" value="1"/>
</dbReference>
<dbReference type="GO" id="GO:0005096">
    <property type="term" value="F:GTPase activator activity"/>
    <property type="evidence" value="ECO:0007669"/>
    <property type="project" value="InterPro"/>
</dbReference>
<dbReference type="SUPFAM" id="SSF57863">
    <property type="entry name" value="ArfGap/RecO-like zinc finger"/>
    <property type="match status" value="1"/>
</dbReference>
<dbReference type="Gramene" id="ONH94695">
    <property type="protein sequence ID" value="ONH94695"/>
    <property type="gene ID" value="PRUPE_7G026600"/>
</dbReference>
<evidence type="ECO:0000256" key="5">
    <source>
        <dbReference type="SAM" id="MobiDB-lite"/>
    </source>
</evidence>
<dbReference type="Proteomes" id="UP000006882">
    <property type="component" value="Chromosome G7"/>
</dbReference>
<feature type="region of interest" description="Disordered" evidence="5">
    <location>
        <begin position="211"/>
        <end position="256"/>
    </location>
</feature>
<dbReference type="InterPro" id="IPR038508">
    <property type="entry name" value="ArfGAP_dom_sf"/>
</dbReference>
<dbReference type="Pfam" id="PF01412">
    <property type="entry name" value="ArfGap"/>
    <property type="match status" value="1"/>
</dbReference>
<dbReference type="AlphaFoldDB" id="A0A251N5T7"/>
<evidence type="ECO:0000256" key="3">
    <source>
        <dbReference type="ARBA" id="ARBA00022833"/>
    </source>
</evidence>
<feature type="region of interest" description="Disordered" evidence="5">
    <location>
        <begin position="122"/>
        <end position="163"/>
    </location>
</feature>
<feature type="region of interest" description="Disordered" evidence="5">
    <location>
        <begin position="422"/>
        <end position="450"/>
    </location>
</feature>
<feature type="compositionally biased region" description="Polar residues" evidence="5">
    <location>
        <begin position="483"/>
        <end position="501"/>
    </location>
</feature>
<feature type="domain" description="Arf-GAP" evidence="6">
    <location>
        <begin position="11"/>
        <end position="129"/>
    </location>
</feature>
<evidence type="ECO:0000256" key="1">
    <source>
        <dbReference type="ARBA" id="ARBA00022723"/>
    </source>
</evidence>
<sequence>MATRKEEERNEKIIRGLMKLPPNRRCINCNSLGPQYVCTNFWTFVCITCSGIHREFTHRVKSVSMSKFTSQEVEALQNGGNQRAREIYLMDWDLQRQRLPDNSKVDKIREFIRSVYVDRKYAGGRTSEKPPRDMQNHRIREDETRRASSYHSYSQSPPYDYQYEDRRYGKQAAVLNRKPGSDRGRYEGNMSSFVYSAGRLSEQMYEDRFANEGSGSRVSDFSISSGGDASRSGVQSPNFQKEIGSSSPSFPPSSDNLTEVGCQAKNVFLEANSKRDAAGITCPQRTASSGSFGSAGSYSMPAFEPEQAPGIFQDESISLTGSSLFGSTDSLDLFKAPVKQKISSAALSIDLFHLPAPSSSLSIDSFQPPVSCSDSSVNVGECPKLFSPTSFELFADFPQQQSTANLAKQVPDSFHESEGWATFDTPQPSASVPGTENITPENIASNGGGSIGKFDLFSPSNTSMQWPSFQYSTIHGPSDISSPWSDNLHNVTAPNTTSTQDSSEDGIQRAVSQGEPHDPGLPAHVVLGQSFTPQGLPQMSQGEIKSDATDHKSNNPFDLPYDTDLDPNNVFLDMSSLQASLPNAQLQSSFLGGVSQAWLPQNTVSGMSYPAAGEGGLTYMPGQAHSSQIPNVPTQGPVASIGGNPFA</sequence>
<protein>
    <recommendedName>
        <fullName evidence="6">Arf-GAP domain-containing protein</fullName>
    </recommendedName>
</protein>
<dbReference type="InterPro" id="IPR037278">
    <property type="entry name" value="ARFGAP/RecO"/>
</dbReference>
<feature type="compositionally biased region" description="Polar residues" evidence="5">
    <location>
        <begin position="213"/>
        <end position="239"/>
    </location>
</feature>
<keyword evidence="2 4" id="KW-0863">Zinc-finger</keyword>
<dbReference type="PANTHER" id="PTHR46085:SF4">
    <property type="entry name" value="ADP-RIBOSYLATION FACTOR GTPASE-ACTIVATING PROTEIN AGD14-RELATED"/>
    <property type="match status" value="1"/>
</dbReference>
<evidence type="ECO:0000313" key="8">
    <source>
        <dbReference type="Proteomes" id="UP000006882"/>
    </source>
</evidence>
<keyword evidence="1" id="KW-0479">Metal-binding</keyword>
<feature type="region of interest" description="Disordered" evidence="5">
    <location>
        <begin position="483"/>
        <end position="523"/>
    </location>
</feature>
<feature type="compositionally biased region" description="Basic and acidic residues" evidence="5">
    <location>
        <begin position="122"/>
        <end position="146"/>
    </location>
</feature>
<dbReference type="InterPro" id="IPR044820">
    <property type="entry name" value="AGD14-like"/>
</dbReference>
<feature type="region of interest" description="Disordered" evidence="5">
    <location>
        <begin position="626"/>
        <end position="647"/>
    </location>
</feature>
<accession>A0A251N5T7</accession>
<dbReference type="EMBL" id="CM007657">
    <property type="protein sequence ID" value="ONH94695.1"/>
    <property type="molecule type" value="Genomic_DNA"/>
</dbReference>
<organism evidence="7 8">
    <name type="scientific">Prunus persica</name>
    <name type="common">Peach</name>
    <name type="synonym">Amygdalus persica</name>
    <dbReference type="NCBI Taxonomy" id="3760"/>
    <lineage>
        <taxon>Eukaryota</taxon>
        <taxon>Viridiplantae</taxon>
        <taxon>Streptophyta</taxon>
        <taxon>Embryophyta</taxon>
        <taxon>Tracheophyta</taxon>
        <taxon>Spermatophyta</taxon>
        <taxon>Magnoliopsida</taxon>
        <taxon>eudicotyledons</taxon>
        <taxon>Gunneridae</taxon>
        <taxon>Pentapetalae</taxon>
        <taxon>rosids</taxon>
        <taxon>fabids</taxon>
        <taxon>Rosales</taxon>
        <taxon>Rosaceae</taxon>
        <taxon>Amygdaloideae</taxon>
        <taxon>Amygdaleae</taxon>
        <taxon>Prunus</taxon>
    </lineage>
</organism>
<keyword evidence="8" id="KW-1185">Reference proteome</keyword>
<reference evidence="7 8" key="1">
    <citation type="journal article" date="2013" name="Nat. Genet.">
        <title>The high-quality draft genome of peach (Prunus persica) identifies unique patterns of genetic diversity, domestication and genome evolution.</title>
        <authorList>
            <consortium name="International Peach Genome Initiative"/>
            <person name="Verde I."/>
            <person name="Abbott A.G."/>
            <person name="Scalabrin S."/>
            <person name="Jung S."/>
            <person name="Shu S."/>
            <person name="Marroni F."/>
            <person name="Zhebentyayeva T."/>
            <person name="Dettori M.T."/>
            <person name="Grimwood J."/>
            <person name="Cattonaro F."/>
            <person name="Zuccolo A."/>
            <person name="Rossini L."/>
            <person name="Jenkins J."/>
            <person name="Vendramin E."/>
            <person name="Meisel L.A."/>
            <person name="Decroocq V."/>
            <person name="Sosinski B."/>
            <person name="Prochnik S."/>
            <person name="Mitros T."/>
            <person name="Policriti A."/>
            <person name="Cipriani G."/>
            <person name="Dondini L."/>
            <person name="Ficklin S."/>
            <person name="Goodstein D.M."/>
            <person name="Xuan P."/>
            <person name="Del Fabbro C."/>
            <person name="Aramini V."/>
            <person name="Copetti D."/>
            <person name="Gonzalez S."/>
            <person name="Horner D.S."/>
            <person name="Falchi R."/>
            <person name="Lucas S."/>
            <person name="Mica E."/>
            <person name="Maldonado J."/>
            <person name="Lazzari B."/>
            <person name="Bielenberg D."/>
            <person name="Pirona R."/>
            <person name="Miculan M."/>
            <person name="Barakat A."/>
            <person name="Testolin R."/>
            <person name="Stella A."/>
            <person name="Tartarini S."/>
            <person name="Tonutti P."/>
            <person name="Arus P."/>
            <person name="Orellana A."/>
            <person name="Wells C."/>
            <person name="Main D."/>
            <person name="Vizzotto G."/>
            <person name="Silva H."/>
            <person name="Salamini F."/>
            <person name="Schmutz J."/>
            <person name="Morgante M."/>
            <person name="Rokhsar D.S."/>
        </authorList>
    </citation>
    <scope>NUCLEOTIDE SEQUENCE [LARGE SCALE GENOMIC DNA]</scope>
    <source>
        <strain evidence="8">cv. Nemared</strain>
    </source>
</reference>
<name>A0A251N5T7_PRUPE</name>
<dbReference type="PROSITE" id="PS50115">
    <property type="entry name" value="ARFGAP"/>
    <property type="match status" value="1"/>
</dbReference>
<dbReference type="SMART" id="SM00105">
    <property type="entry name" value="ArfGap"/>
    <property type="match status" value="1"/>
</dbReference>
<evidence type="ECO:0000256" key="4">
    <source>
        <dbReference type="PROSITE-ProRule" id="PRU00288"/>
    </source>
</evidence>
<feature type="compositionally biased region" description="Low complexity" evidence="5">
    <location>
        <begin position="245"/>
        <end position="254"/>
    </location>
</feature>
<evidence type="ECO:0000313" key="7">
    <source>
        <dbReference type="EMBL" id="ONH94695.1"/>
    </source>
</evidence>
<evidence type="ECO:0000256" key="2">
    <source>
        <dbReference type="ARBA" id="ARBA00022771"/>
    </source>
</evidence>
<keyword evidence="3" id="KW-0862">Zinc</keyword>
<dbReference type="InterPro" id="IPR001164">
    <property type="entry name" value="ArfGAP_dom"/>
</dbReference>